<dbReference type="EMBL" id="BSEN01000012">
    <property type="protein sequence ID" value="GLJ76923.1"/>
    <property type="molecule type" value="Genomic_DNA"/>
</dbReference>
<protein>
    <submittedName>
        <fullName evidence="2">Uncharacterized protein</fullName>
    </submittedName>
</protein>
<feature type="compositionally biased region" description="Basic and acidic residues" evidence="1">
    <location>
        <begin position="177"/>
        <end position="207"/>
    </location>
</feature>
<reference evidence="2" key="2">
    <citation type="submission" date="2023-01" db="EMBL/GenBank/DDBJ databases">
        <authorList>
            <person name="Sun Q."/>
            <person name="Evtushenko L."/>
        </authorList>
    </citation>
    <scope>NUCLEOTIDE SEQUENCE</scope>
    <source>
        <strain evidence="2">VKM Ac-1401</strain>
    </source>
</reference>
<name>A0A9W6HBB2_9MICO</name>
<proteinExistence type="predicted"/>
<evidence type="ECO:0000313" key="2">
    <source>
        <dbReference type="EMBL" id="GLJ76923.1"/>
    </source>
</evidence>
<dbReference type="RefSeq" id="WP_271177578.1">
    <property type="nucleotide sequence ID" value="NZ_BAAAJO010000002.1"/>
</dbReference>
<feature type="compositionally biased region" description="Basic and acidic residues" evidence="1">
    <location>
        <begin position="220"/>
        <end position="255"/>
    </location>
</feature>
<feature type="compositionally biased region" description="Low complexity" evidence="1">
    <location>
        <begin position="163"/>
        <end position="175"/>
    </location>
</feature>
<organism evidence="2 3">
    <name type="scientific">Leifsonia poae</name>
    <dbReference type="NCBI Taxonomy" id="110933"/>
    <lineage>
        <taxon>Bacteria</taxon>
        <taxon>Bacillati</taxon>
        <taxon>Actinomycetota</taxon>
        <taxon>Actinomycetes</taxon>
        <taxon>Micrococcales</taxon>
        <taxon>Microbacteriaceae</taxon>
        <taxon>Leifsonia</taxon>
    </lineage>
</organism>
<evidence type="ECO:0000256" key="1">
    <source>
        <dbReference type="SAM" id="MobiDB-lite"/>
    </source>
</evidence>
<dbReference type="Proteomes" id="UP001142372">
    <property type="component" value="Unassembled WGS sequence"/>
</dbReference>
<accession>A0A9W6HBB2</accession>
<reference evidence="2" key="1">
    <citation type="journal article" date="2014" name="Int. J. Syst. Evol. Microbiol.">
        <title>Complete genome sequence of Corynebacterium casei LMG S-19264T (=DSM 44701T), isolated from a smear-ripened cheese.</title>
        <authorList>
            <consortium name="US DOE Joint Genome Institute (JGI-PGF)"/>
            <person name="Walter F."/>
            <person name="Albersmeier A."/>
            <person name="Kalinowski J."/>
            <person name="Ruckert C."/>
        </authorList>
    </citation>
    <scope>NUCLEOTIDE SEQUENCE</scope>
    <source>
        <strain evidence="2">VKM Ac-1401</strain>
    </source>
</reference>
<dbReference type="AlphaFoldDB" id="A0A9W6HBB2"/>
<gene>
    <name evidence="2" type="ORF">GCM10017584_24970</name>
</gene>
<evidence type="ECO:0000313" key="3">
    <source>
        <dbReference type="Proteomes" id="UP001142372"/>
    </source>
</evidence>
<sequence>MGLREVADELYGKPAGDFTASRNAAASGADKSLAKEIKALRKPSAAAAAINALVREHPEVIDAILEVGDRMREAFAARDRDEIRAATAERQRLLQSASRHVEGASASVVREIEETLQAAVIDPAAAAAVHSGMLVRGLESTGVDQVDVTDAVALPIDPDALQRSAPARADRAAAATKQKESAESASDRRERERRIRSAEKALEHARAAADTLDDELDEEVDRRSDLEAERDDLARRLERTQDELTESRAAERELRRRITQAHAAVREAEKALRATQ</sequence>
<comment type="caution">
    <text evidence="2">The sequence shown here is derived from an EMBL/GenBank/DDBJ whole genome shotgun (WGS) entry which is preliminary data.</text>
</comment>
<keyword evidence="3" id="KW-1185">Reference proteome</keyword>
<feature type="region of interest" description="Disordered" evidence="1">
    <location>
        <begin position="162"/>
        <end position="255"/>
    </location>
</feature>